<dbReference type="EMBL" id="FXTH01000003">
    <property type="protein sequence ID" value="SMO45320.1"/>
    <property type="molecule type" value="Genomic_DNA"/>
</dbReference>
<dbReference type="Pfam" id="PF20603">
    <property type="entry name" value="Bact_hydrolase"/>
    <property type="match status" value="1"/>
</dbReference>
<dbReference type="InterPro" id="IPR046766">
    <property type="entry name" value="Bact_hydrolase"/>
</dbReference>
<accession>A0A521BF27</accession>
<sequence>MEINQLPAYDRSDNPTGCCPRFKPEGWDLQELHFKDKLFVRVETKSLFHIPVNMGQIFSKTFKAIEEANAMDGDQFVILTNAPSPWKSEHYFAVAKAVAGQELVKLNGSFLTKVFEGPYSRAPQWEEQTKASVRERGKTARKIYFFYTTCPSCAKFYGKNYVVVFAEVS</sequence>
<evidence type="ECO:0000313" key="1">
    <source>
        <dbReference type="EMBL" id="SMO45320.1"/>
    </source>
</evidence>
<protein>
    <submittedName>
        <fullName evidence="1">Uncharacterized protein</fullName>
    </submittedName>
</protein>
<reference evidence="1 2" key="1">
    <citation type="submission" date="2017-05" db="EMBL/GenBank/DDBJ databases">
        <authorList>
            <person name="Varghese N."/>
            <person name="Submissions S."/>
        </authorList>
    </citation>
    <scope>NUCLEOTIDE SEQUENCE [LARGE SCALE GENOMIC DNA]</scope>
    <source>
        <strain evidence="1 2">DSM 21194</strain>
    </source>
</reference>
<name>A0A521BF27_9BACT</name>
<proteinExistence type="predicted"/>
<dbReference type="RefSeq" id="WP_142713264.1">
    <property type="nucleotide sequence ID" value="NZ_FXTH01000003.1"/>
</dbReference>
<gene>
    <name evidence="1" type="ORF">SAMN06265218_10328</name>
</gene>
<dbReference type="OrthoDB" id="1092674at2"/>
<dbReference type="Proteomes" id="UP000317593">
    <property type="component" value="Unassembled WGS sequence"/>
</dbReference>
<dbReference type="AlphaFoldDB" id="A0A521BF27"/>
<keyword evidence="2" id="KW-1185">Reference proteome</keyword>
<evidence type="ECO:0000313" key="2">
    <source>
        <dbReference type="Proteomes" id="UP000317593"/>
    </source>
</evidence>
<organism evidence="1 2">
    <name type="scientific">Fodinibius sediminis</name>
    <dbReference type="NCBI Taxonomy" id="1214077"/>
    <lineage>
        <taxon>Bacteria</taxon>
        <taxon>Pseudomonadati</taxon>
        <taxon>Balneolota</taxon>
        <taxon>Balneolia</taxon>
        <taxon>Balneolales</taxon>
        <taxon>Balneolaceae</taxon>
        <taxon>Fodinibius</taxon>
    </lineage>
</organism>